<dbReference type="EMBL" id="CP066802">
    <property type="protein sequence ID" value="QQM66723.1"/>
    <property type="molecule type" value="Genomic_DNA"/>
</dbReference>
<reference evidence="3 4" key="1">
    <citation type="submission" date="2020-12" db="EMBL/GenBank/DDBJ databases">
        <authorList>
            <person name="Zhou J."/>
        </authorList>
    </citation>
    <scope>NUCLEOTIDE SEQUENCE [LARGE SCALE GENOMIC DNA]</scope>
    <source>
        <strain evidence="3 4">CCUG 61299</strain>
    </source>
</reference>
<evidence type="ECO:0000256" key="1">
    <source>
        <dbReference type="SAM" id="MobiDB-lite"/>
    </source>
</evidence>
<dbReference type="AlphaFoldDB" id="A0A7T7M877"/>
<evidence type="ECO:0000313" key="3">
    <source>
        <dbReference type="EMBL" id="QQM66723.1"/>
    </source>
</evidence>
<keyword evidence="3" id="KW-0808">Transferase</keyword>
<dbReference type="RefSeq" id="WP_200274813.1">
    <property type="nucleotide sequence ID" value="NZ_CP066802.1"/>
</dbReference>
<dbReference type="Pfam" id="PF01636">
    <property type="entry name" value="APH"/>
    <property type="match status" value="1"/>
</dbReference>
<dbReference type="Gene3D" id="3.90.1200.10">
    <property type="match status" value="1"/>
</dbReference>
<organism evidence="3 4">
    <name type="scientific">Actinomyces weissii</name>
    <dbReference type="NCBI Taxonomy" id="675090"/>
    <lineage>
        <taxon>Bacteria</taxon>
        <taxon>Bacillati</taxon>
        <taxon>Actinomycetota</taxon>
        <taxon>Actinomycetes</taxon>
        <taxon>Actinomycetales</taxon>
        <taxon>Actinomycetaceae</taxon>
        <taxon>Actinomyces</taxon>
    </lineage>
</organism>
<feature type="domain" description="Aminoglycoside phosphotransferase" evidence="2">
    <location>
        <begin position="148"/>
        <end position="327"/>
    </location>
</feature>
<protein>
    <submittedName>
        <fullName evidence="3">Aminoglycoside phosphotransferase family protein</fullName>
    </submittedName>
</protein>
<feature type="compositionally biased region" description="Basic and acidic residues" evidence="1">
    <location>
        <begin position="359"/>
        <end position="371"/>
    </location>
</feature>
<dbReference type="Proteomes" id="UP000595895">
    <property type="component" value="Chromosome"/>
</dbReference>
<dbReference type="InterPro" id="IPR002575">
    <property type="entry name" value="Aminoglycoside_PTrfase"/>
</dbReference>
<dbReference type="InterPro" id="IPR011009">
    <property type="entry name" value="Kinase-like_dom_sf"/>
</dbReference>
<evidence type="ECO:0000313" key="4">
    <source>
        <dbReference type="Proteomes" id="UP000595895"/>
    </source>
</evidence>
<keyword evidence="4" id="KW-1185">Reference proteome</keyword>
<evidence type="ECO:0000259" key="2">
    <source>
        <dbReference type="Pfam" id="PF01636"/>
    </source>
</evidence>
<dbReference type="KEGG" id="awe:JG540_06420"/>
<sequence length="397" mass="42889">MSTTREAVATVLDQAGLSELVEAPVRATRLRVKPGVSVVFALLDPDSARTWGWGRLLWPESHVKTALLARKALRHGLRTTERRLSPELVLQTGRVSTDPRLLPHLRAAFRLGVLPERRGTSILRYNPLRRLVVHHGQEVVRVTTSPQDQQIALTELLAQAVPVPPRTGVMRSQLHQGTHLSAVRYVGDGDLGARPDHQAAVRAGAALARLHRYQVPQVTAPASTQRLAQVHAEVLSALDPSLAAQVLETGAALPALAEPGSRPVLSHGDFSPDQVLVDRDHGQVWLTDFERLCRAPAALDLGSFLSLAPPGTGAALLEGYADAGGQPPPQPLLQAGALRSRLARLTEPLRRGAPGWHEQVSKEARSLREAAGRWSPHGARAPGPGTLRHLDHHTHLA</sequence>
<accession>A0A7T7M877</accession>
<dbReference type="GO" id="GO:0016740">
    <property type="term" value="F:transferase activity"/>
    <property type="evidence" value="ECO:0007669"/>
    <property type="project" value="UniProtKB-KW"/>
</dbReference>
<dbReference type="SUPFAM" id="SSF56112">
    <property type="entry name" value="Protein kinase-like (PK-like)"/>
    <property type="match status" value="1"/>
</dbReference>
<gene>
    <name evidence="3" type="ORF">JG540_06420</name>
</gene>
<proteinExistence type="predicted"/>
<feature type="region of interest" description="Disordered" evidence="1">
    <location>
        <begin position="349"/>
        <end position="397"/>
    </location>
</feature>
<name>A0A7T7M877_9ACTO</name>